<proteinExistence type="predicted"/>
<feature type="compositionally biased region" description="Basic and acidic residues" evidence="1">
    <location>
        <begin position="62"/>
        <end position="76"/>
    </location>
</feature>
<evidence type="ECO:0000313" key="2">
    <source>
        <dbReference type="EMBL" id="KAG1334326.1"/>
    </source>
</evidence>
<reference evidence="2" key="1">
    <citation type="journal article" date="2017" name="Gigascience">
        <title>The genome draft of coconut (Cocos nucifera).</title>
        <authorList>
            <person name="Xiao Y."/>
            <person name="Xu P."/>
            <person name="Fan H."/>
            <person name="Baudouin L."/>
            <person name="Xia W."/>
            <person name="Bocs S."/>
            <person name="Xu J."/>
            <person name="Li Q."/>
            <person name="Guo A."/>
            <person name="Zhou L."/>
            <person name="Li J."/>
            <person name="Wu Y."/>
            <person name="Ma Z."/>
            <person name="Armero A."/>
            <person name="Issali A.E."/>
            <person name="Liu N."/>
            <person name="Peng M."/>
            <person name="Yang Y."/>
        </authorList>
    </citation>
    <scope>NUCLEOTIDE SEQUENCE</scope>
    <source>
        <tissue evidence="2">Spear leaf of Hainan Tall coconut</tissue>
    </source>
</reference>
<protein>
    <submittedName>
        <fullName evidence="2">Uncharacterized protein</fullName>
    </submittedName>
</protein>
<gene>
    <name evidence="2" type="ORF">COCNU_03G004450</name>
</gene>
<evidence type="ECO:0000256" key="1">
    <source>
        <dbReference type="SAM" id="MobiDB-lite"/>
    </source>
</evidence>
<keyword evidence="3" id="KW-1185">Reference proteome</keyword>
<sequence length="123" mass="13618">MEVVEEEMLEDAIRCGEATDYYMGMVGEDVKRGRERAGEGPWHVGGESFSGGIGEAVGAKNKKNETNGRENSRSEKDDNDNTWSNEMGSIQGMDGKMIVGWEVIGDARRSWEGSRIDVWGKRA</sequence>
<name>A0A8K0I2U1_COCNU</name>
<dbReference type="EMBL" id="CM017874">
    <property type="protein sequence ID" value="KAG1334326.1"/>
    <property type="molecule type" value="Genomic_DNA"/>
</dbReference>
<accession>A0A8K0I2U1</accession>
<organism evidence="2 3">
    <name type="scientific">Cocos nucifera</name>
    <name type="common">Coconut palm</name>
    <dbReference type="NCBI Taxonomy" id="13894"/>
    <lineage>
        <taxon>Eukaryota</taxon>
        <taxon>Viridiplantae</taxon>
        <taxon>Streptophyta</taxon>
        <taxon>Embryophyta</taxon>
        <taxon>Tracheophyta</taxon>
        <taxon>Spermatophyta</taxon>
        <taxon>Magnoliopsida</taxon>
        <taxon>Liliopsida</taxon>
        <taxon>Arecaceae</taxon>
        <taxon>Arecoideae</taxon>
        <taxon>Cocoseae</taxon>
        <taxon>Attaleinae</taxon>
        <taxon>Cocos</taxon>
    </lineage>
</organism>
<feature type="region of interest" description="Disordered" evidence="1">
    <location>
        <begin position="34"/>
        <end position="91"/>
    </location>
</feature>
<dbReference type="Proteomes" id="UP000797356">
    <property type="component" value="Chromosome 3"/>
</dbReference>
<comment type="caution">
    <text evidence="2">The sequence shown here is derived from an EMBL/GenBank/DDBJ whole genome shotgun (WGS) entry which is preliminary data.</text>
</comment>
<reference evidence="2" key="2">
    <citation type="submission" date="2019-07" db="EMBL/GenBank/DDBJ databases">
        <authorList>
            <person name="Yang Y."/>
            <person name="Bocs S."/>
            <person name="Baudouin L."/>
        </authorList>
    </citation>
    <scope>NUCLEOTIDE SEQUENCE</scope>
    <source>
        <tissue evidence="2">Spear leaf of Hainan Tall coconut</tissue>
    </source>
</reference>
<evidence type="ECO:0000313" key="3">
    <source>
        <dbReference type="Proteomes" id="UP000797356"/>
    </source>
</evidence>
<dbReference type="AlphaFoldDB" id="A0A8K0I2U1"/>